<accession>A0AAD4BB25</accession>
<protein>
    <submittedName>
        <fullName evidence="2">Uncharacterized protein</fullName>
    </submittedName>
</protein>
<evidence type="ECO:0000256" key="1">
    <source>
        <dbReference type="SAM" id="MobiDB-lite"/>
    </source>
</evidence>
<reference evidence="2" key="1">
    <citation type="submission" date="2019-10" db="EMBL/GenBank/DDBJ databases">
        <authorList>
            <consortium name="DOE Joint Genome Institute"/>
            <person name="Kuo A."/>
            <person name="Miyauchi S."/>
            <person name="Kiss E."/>
            <person name="Drula E."/>
            <person name="Kohler A."/>
            <person name="Sanchez-Garcia M."/>
            <person name="Andreopoulos B."/>
            <person name="Barry K.W."/>
            <person name="Bonito G."/>
            <person name="Buee M."/>
            <person name="Carver A."/>
            <person name="Chen C."/>
            <person name="Cichocki N."/>
            <person name="Clum A."/>
            <person name="Culley D."/>
            <person name="Crous P.W."/>
            <person name="Fauchery L."/>
            <person name="Girlanda M."/>
            <person name="Hayes R."/>
            <person name="Keri Z."/>
            <person name="LaButti K."/>
            <person name="Lipzen A."/>
            <person name="Lombard V."/>
            <person name="Magnuson J."/>
            <person name="Maillard F."/>
            <person name="Morin E."/>
            <person name="Murat C."/>
            <person name="Nolan M."/>
            <person name="Ohm R."/>
            <person name="Pangilinan J."/>
            <person name="Pereira M."/>
            <person name="Perotto S."/>
            <person name="Peter M."/>
            <person name="Riley R."/>
            <person name="Sitrit Y."/>
            <person name="Stielow B."/>
            <person name="Szollosi G."/>
            <person name="Zifcakova L."/>
            <person name="Stursova M."/>
            <person name="Spatafora J.W."/>
            <person name="Tedersoo L."/>
            <person name="Vaario L.-M."/>
            <person name="Yamada A."/>
            <person name="Yan M."/>
            <person name="Wang P."/>
            <person name="Xu J."/>
            <person name="Bruns T."/>
            <person name="Baldrian P."/>
            <person name="Vilgalys R."/>
            <person name="Henrissat B."/>
            <person name="Grigoriev I.V."/>
            <person name="Hibbett D."/>
            <person name="Nagy L.G."/>
            <person name="Martin F.M."/>
        </authorList>
    </citation>
    <scope>NUCLEOTIDE SEQUENCE</scope>
    <source>
        <strain evidence="2">BED1</strain>
    </source>
</reference>
<feature type="region of interest" description="Disordered" evidence="1">
    <location>
        <begin position="1"/>
        <end position="20"/>
    </location>
</feature>
<reference evidence="2" key="2">
    <citation type="journal article" date="2020" name="Nat. Commun.">
        <title>Large-scale genome sequencing of mycorrhizal fungi provides insights into the early evolution of symbiotic traits.</title>
        <authorList>
            <person name="Miyauchi S."/>
            <person name="Kiss E."/>
            <person name="Kuo A."/>
            <person name="Drula E."/>
            <person name="Kohler A."/>
            <person name="Sanchez-Garcia M."/>
            <person name="Morin E."/>
            <person name="Andreopoulos B."/>
            <person name="Barry K.W."/>
            <person name="Bonito G."/>
            <person name="Buee M."/>
            <person name="Carver A."/>
            <person name="Chen C."/>
            <person name="Cichocki N."/>
            <person name="Clum A."/>
            <person name="Culley D."/>
            <person name="Crous P.W."/>
            <person name="Fauchery L."/>
            <person name="Girlanda M."/>
            <person name="Hayes R.D."/>
            <person name="Keri Z."/>
            <person name="LaButti K."/>
            <person name="Lipzen A."/>
            <person name="Lombard V."/>
            <person name="Magnuson J."/>
            <person name="Maillard F."/>
            <person name="Murat C."/>
            <person name="Nolan M."/>
            <person name="Ohm R.A."/>
            <person name="Pangilinan J."/>
            <person name="Pereira M.F."/>
            <person name="Perotto S."/>
            <person name="Peter M."/>
            <person name="Pfister S."/>
            <person name="Riley R."/>
            <person name="Sitrit Y."/>
            <person name="Stielow J.B."/>
            <person name="Szollosi G."/>
            <person name="Zifcakova L."/>
            <person name="Stursova M."/>
            <person name="Spatafora J.W."/>
            <person name="Tedersoo L."/>
            <person name="Vaario L.M."/>
            <person name="Yamada A."/>
            <person name="Yan M."/>
            <person name="Wang P."/>
            <person name="Xu J."/>
            <person name="Bruns T."/>
            <person name="Baldrian P."/>
            <person name="Vilgalys R."/>
            <person name="Dunand C."/>
            <person name="Henrissat B."/>
            <person name="Grigoriev I.V."/>
            <person name="Hibbett D."/>
            <person name="Nagy L.G."/>
            <person name="Martin F.M."/>
        </authorList>
    </citation>
    <scope>NUCLEOTIDE SEQUENCE</scope>
    <source>
        <strain evidence="2">BED1</strain>
    </source>
</reference>
<evidence type="ECO:0000313" key="2">
    <source>
        <dbReference type="EMBL" id="KAF8416685.1"/>
    </source>
</evidence>
<dbReference type="EMBL" id="WHUW01000247">
    <property type="protein sequence ID" value="KAF8416685.1"/>
    <property type="molecule type" value="Genomic_DNA"/>
</dbReference>
<name>A0AAD4BB25_BOLED</name>
<proteinExistence type="predicted"/>
<gene>
    <name evidence="2" type="ORF">L210DRAFT_950990</name>
</gene>
<evidence type="ECO:0000313" key="3">
    <source>
        <dbReference type="Proteomes" id="UP001194468"/>
    </source>
</evidence>
<keyword evidence="3" id="KW-1185">Reference proteome</keyword>
<dbReference type="Proteomes" id="UP001194468">
    <property type="component" value="Unassembled WGS sequence"/>
</dbReference>
<dbReference type="AlphaFoldDB" id="A0AAD4BB25"/>
<sequence>MEDACALRTHPPRRGQSRVPGERSLVALDPRWDRRYSRATANGASLSRRCVRTHDVNLQVASVFALWTLYHTDSCERQGKMERVRIGEQALIIFLVGISPTLARLFSAIRRHGPIQGSQEQYDTNQRK</sequence>
<comment type="caution">
    <text evidence="2">The sequence shown here is derived from an EMBL/GenBank/DDBJ whole genome shotgun (WGS) entry which is preliminary data.</text>
</comment>
<organism evidence="2 3">
    <name type="scientific">Boletus edulis BED1</name>
    <dbReference type="NCBI Taxonomy" id="1328754"/>
    <lineage>
        <taxon>Eukaryota</taxon>
        <taxon>Fungi</taxon>
        <taxon>Dikarya</taxon>
        <taxon>Basidiomycota</taxon>
        <taxon>Agaricomycotina</taxon>
        <taxon>Agaricomycetes</taxon>
        <taxon>Agaricomycetidae</taxon>
        <taxon>Boletales</taxon>
        <taxon>Boletineae</taxon>
        <taxon>Boletaceae</taxon>
        <taxon>Boletoideae</taxon>
        <taxon>Boletus</taxon>
    </lineage>
</organism>